<organism evidence="11">
    <name type="scientific">anaerobic digester metagenome</name>
    <dbReference type="NCBI Taxonomy" id="1263854"/>
    <lineage>
        <taxon>unclassified sequences</taxon>
        <taxon>metagenomes</taxon>
        <taxon>ecological metagenomes</taxon>
    </lineage>
</organism>
<name>A0A485LZY9_9ZZZZ</name>
<dbReference type="GO" id="GO:0015074">
    <property type="term" value="P:DNA integration"/>
    <property type="evidence" value="ECO:0007669"/>
    <property type="project" value="UniProtKB-KW"/>
</dbReference>
<dbReference type="SUPFAM" id="SSF56349">
    <property type="entry name" value="DNA breaking-rejoining enzymes"/>
    <property type="match status" value="1"/>
</dbReference>
<dbReference type="SUPFAM" id="SSF47823">
    <property type="entry name" value="lambda integrase-like, N-terminal domain"/>
    <property type="match status" value="1"/>
</dbReference>
<protein>
    <submittedName>
        <fullName evidence="11">Tyrosine recombinase XerC</fullName>
    </submittedName>
</protein>
<gene>
    <name evidence="11" type="primary">xerC</name>
    <name evidence="11" type="ORF">SCFA_2450003</name>
</gene>
<dbReference type="InterPro" id="IPR013762">
    <property type="entry name" value="Integrase-like_cat_sf"/>
</dbReference>
<evidence type="ECO:0000256" key="2">
    <source>
        <dbReference type="ARBA" id="ARBA00022490"/>
    </source>
</evidence>
<feature type="domain" description="Core-binding (CB)" evidence="10">
    <location>
        <begin position="1"/>
        <end position="90"/>
    </location>
</feature>
<comment type="subcellular location">
    <subcellularLocation>
        <location evidence="1">Cytoplasm</location>
    </subcellularLocation>
</comment>
<evidence type="ECO:0000256" key="3">
    <source>
        <dbReference type="ARBA" id="ARBA00022618"/>
    </source>
</evidence>
<dbReference type="HAMAP" id="MF_01808">
    <property type="entry name" value="Recomb_XerC_XerD"/>
    <property type="match status" value="1"/>
</dbReference>
<evidence type="ECO:0000256" key="5">
    <source>
        <dbReference type="ARBA" id="ARBA00022908"/>
    </source>
</evidence>
<dbReference type="InterPro" id="IPR010998">
    <property type="entry name" value="Integrase_recombinase_N"/>
</dbReference>
<keyword evidence="4" id="KW-0159">Chromosome partition</keyword>
<keyword evidence="7" id="KW-0233">DNA recombination</keyword>
<keyword evidence="5" id="KW-0229">DNA integration</keyword>
<dbReference type="Gene3D" id="1.10.150.130">
    <property type="match status" value="1"/>
</dbReference>
<evidence type="ECO:0000256" key="8">
    <source>
        <dbReference type="ARBA" id="ARBA00023306"/>
    </source>
</evidence>
<keyword evidence="8" id="KW-0131">Cell cycle</keyword>
<dbReference type="Gene3D" id="1.10.443.10">
    <property type="entry name" value="Intergrase catalytic core"/>
    <property type="match status" value="1"/>
</dbReference>
<dbReference type="InterPro" id="IPR023009">
    <property type="entry name" value="Tyrosine_recombinase_XerC/XerD"/>
</dbReference>
<dbReference type="InterPro" id="IPR002104">
    <property type="entry name" value="Integrase_catalytic"/>
</dbReference>
<dbReference type="GO" id="GO:0005737">
    <property type="term" value="C:cytoplasm"/>
    <property type="evidence" value="ECO:0007669"/>
    <property type="project" value="UniProtKB-SubCell"/>
</dbReference>
<sequence length="324" mass="36811">MYTHIDNYLIYLKVEKNASPKTIESYQKDFFRGLDFFAAFLHKEDHAVLPSEIDHRVFRHYLAFLNEQGLARTTIARHLAAWRSLYRYLQREGIIGDNPLKRVASPKLGRKLPQFLFENEAQALVESPDLSQPLGLRDRALLETLYAGGLRISELVSLDTGNLDLAAGYVRITGKRSKERMVPLGSKAVEALSKYLREARPGLLANRSINKGQQAPQTGESPTIPLPVKLNSAVFLNRWGNRLSSRGVRKIINKYVEKISLEKNISPHTLRHSFATHLLNAGADLRLVQELLGHTRLTSTQLYTHVTSERLKQVYIKSHPRAKE</sequence>
<dbReference type="GO" id="GO:0051301">
    <property type="term" value="P:cell division"/>
    <property type="evidence" value="ECO:0007669"/>
    <property type="project" value="UniProtKB-KW"/>
</dbReference>
<dbReference type="Pfam" id="PF02899">
    <property type="entry name" value="Phage_int_SAM_1"/>
    <property type="match status" value="1"/>
</dbReference>
<dbReference type="NCBIfam" id="NF001399">
    <property type="entry name" value="PRK00283.1"/>
    <property type="match status" value="1"/>
</dbReference>
<reference evidence="11" key="1">
    <citation type="submission" date="2019-03" db="EMBL/GenBank/DDBJ databases">
        <authorList>
            <person name="Hao L."/>
        </authorList>
    </citation>
    <scope>NUCLEOTIDE SEQUENCE</scope>
</reference>
<dbReference type="InterPro" id="IPR011010">
    <property type="entry name" value="DNA_brk_join_enz"/>
</dbReference>
<keyword evidence="6" id="KW-0238">DNA-binding</keyword>
<proteinExistence type="inferred from homology"/>
<dbReference type="PROSITE" id="PS51898">
    <property type="entry name" value="TYR_RECOMBINASE"/>
    <property type="match status" value="1"/>
</dbReference>
<dbReference type="InterPro" id="IPR044068">
    <property type="entry name" value="CB"/>
</dbReference>
<evidence type="ECO:0000256" key="7">
    <source>
        <dbReference type="ARBA" id="ARBA00023172"/>
    </source>
</evidence>
<dbReference type="PROSITE" id="PS51900">
    <property type="entry name" value="CB"/>
    <property type="match status" value="1"/>
</dbReference>
<evidence type="ECO:0000256" key="6">
    <source>
        <dbReference type="ARBA" id="ARBA00023125"/>
    </source>
</evidence>
<dbReference type="GO" id="GO:0007059">
    <property type="term" value="P:chromosome segregation"/>
    <property type="evidence" value="ECO:0007669"/>
    <property type="project" value="UniProtKB-KW"/>
</dbReference>
<dbReference type="InterPro" id="IPR004107">
    <property type="entry name" value="Integrase_SAM-like_N"/>
</dbReference>
<dbReference type="PANTHER" id="PTHR30349">
    <property type="entry name" value="PHAGE INTEGRASE-RELATED"/>
    <property type="match status" value="1"/>
</dbReference>
<dbReference type="EMBL" id="CAADRN010000163">
    <property type="protein sequence ID" value="VFU14190.1"/>
    <property type="molecule type" value="Genomic_DNA"/>
</dbReference>
<dbReference type="CDD" id="cd00798">
    <property type="entry name" value="INT_XerDC_C"/>
    <property type="match status" value="1"/>
</dbReference>
<evidence type="ECO:0000259" key="9">
    <source>
        <dbReference type="PROSITE" id="PS51898"/>
    </source>
</evidence>
<dbReference type="AlphaFoldDB" id="A0A485LZY9"/>
<keyword evidence="3" id="KW-0132">Cell division</keyword>
<evidence type="ECO:0000256" key="4">
    <source>
        <dbReference type="ARBA" id="ARBA00022829"/>
    </source>
</evidence>
<dbReference type="PANTHER" id="PTHR30349:SF77">
    <property type="entry name" value="TYROSINE RECOMBINASE XERC"/>
    <property type="match status" value="1"/>
</dbReference>
<evidence type="ECO:0000259" key="10">
    <source>
        <dbReference type="PROSITE" id="PS51900"/>
    </source>
</evidence>
<keyword evidence="2" id="KW-0963">Cytoplasm</keyword>
<evidence type="ECO:0000313" key="11">
    <source>
        <dbReference type="EMBL" id="VFU14190.1"/>
    </source>
</evidence>
<dbReference type="Pfam" id="PF00589">
    <property type="entry name" value="Phage_integrase"/>
    <property type="match status" value="1"/>
</dbReference>
<evidence type="ECO:0000256" key="1">
    <source>
        <dbReference type="ARBA" id="ARBA00004496"/>
    </source>
</evidence>
<dbReference type="InterPro" id="IPR050090">
    <property type="entry name" value="Tyrosine_recombinase_XerCD"/>
</dbReference>
<feature type="domain" description="Tyr recombinase" evidence="9">
    <location>
        <begin position="111"/>
        <end position="316"/>
    </location>
</feature>
<dbReference type="GO" id="GO:0006310">
    <property type="term" value="P:DNA recombination"/>
    <property type="evidence" value="ECO:0007669"/>
    <property type="project" value="UniProtKB-KW"/>
</dbReference>
<dbReference type="GO" id="GO:0003677">
    <property type="term" value="F:DNA binding"/>
    <property type="evidence" value="ECO:0007669"/>
    <property type="project" value="UniProtKB-KW"/>
</dbReference>
<accession>A0A485LZY9</accession>